<keyword evidence="7" id="KW-1185">Reference proteome</keyword>
<dbReference type="GO" id="GO:0003824">
    <property type="term" value="F:catalytic activity"/>
    <property type="evidence" value="ECO:0007669"/>
    <property type="project" value="UniProtKB-ARBA"/>
</dbReference>
<reference evidence="6" key="1">
    <citation type="submission" date="2021-03" db="EMBL/GenBank/DDBJ databases">
        <title>Fibrella sp. HMF5335 genome sequencing and assembly.</title>
        <authorList>
            <person name="Kang H."/>
            <person name="Kim H."/>
            <person name="Bae S."/>
            <person name="Joh K."/>
        </authorList>
    </citation>
    <scope>NUCLEOTIDE SEQUENCE</scope>
    <source>
        <strain evidence="6">HMF5335</strain>
    </source>
</reference>
<dbReference type="InterPro" id="IPR036412">
    <property type="entry name" value="HAD-like_sf"/>
</dbReference>
<dbReference type="SUPFAM" id="SSF56784">
    <property type="entry name" value="HAD-like"/>
    <property type="match status" value="1"/>
</dbReference>
<protein>
    <submittedName>
        <fullName evidence="6">HAD family phosphatase</fullName>
    </submittedName>
</protein>
<sequence length="218" mass="24045">MLKAVIFDMDGVIADTNAHHQIAWRAYYEQHGRTLSDAEFVEHIAGKHNNAIVGHLFPGQVLPPDDIHRLGYEKEALFREIYAPDIKPVPGLPAFLSMLKAHGIKTAVATSAPVENLDFVIDTLQLRSLFDELLHEKLVTRPKPDPEIYLKAMAMLGVSAAESVIFEDSMTGLQAARAAGARVIGVATTHSISELEVFTNDAIVDFTEMTWERVSKAV</sequence>
<dbReference type="PANTHER" id="PTHR46193">
    <property type="entry name" value="6-PHOSPHOGLUCONATE PHOSPHATASE"/>
    <property type="match status" value="1"/>
</dbReference>
<comment type="caution">
    <text evidence="6">The sequence shown here is derived from an EMBL/GenBank/DDBJ whole genome shotgun (WGS) entry which is preliminary data.</text>
</comment>
<dbReference type="RefSeq" id="WP_207366559.1">
    <property type="nucleotide sequence ID" value="NZ_JAFMYV010000012.1"/>
</dbReference>
<keyword evidence="3" id="KW-0479">Metal-binding</keyword>
<comment type="cofactor">
    <cofactor evidence="1">
        <name>Mg(2+)</name>
        <dbReference type="ChEBI" id="CHEBI:18420"/>
    </cofactor>
</comment>
<dbReference type="SFLD" id="SFLDG01135">
    <property type="entry name" value="C1.5.6:_HAD__Beta-PGM__Phospha"/>
    <property type="match status" value="1"/>
</dbReference>
<dbReference type="PANTHER" id="PTHR46193:SF18">
    <property type="entry name" value="HEXITOL PHOSPHATASE B"/>
    <property type="match status" value="1"/>
</dbReference>
<gene>
    <name evidence="6" type="ORF">J2I47_20885</name>
</gene>
<name>A0A939K398_9BACT</name>
<dbReference type="SFLD" id="SFLDG01129">
    <property type="entry name" value="C1.5:_HAD__Beta-PGM__Phosphata"/>
    <property type="match status" value="1"/>
</dbReference>
<dbReference type="GO" id="GO:0046872">
    <property type="term" value="F:metal ion binding"/>
    <property type="evidence" value="ECO:0007669"/>
    <property type="project" value="UniProtKB-KW"/>
</dbReference>
<dbReference type="InterPro" id="IPR023198">
    <property type="entry name" value="PGP-like_dom2"/>
</dbReference>
<accession>A0A939K398</accession>
<evidence type="ECO:0000313" key="6">
    <source>
        <dbReference type="EMBL" id="MBO0939022.1"/>
    </source>
</evidence>
<dbReference type="EMBL" id="JAFMYV010000012">
    <property type="protein sequence ID" value="MBO0939022.1"/>
    <property type="molecule type" value="Genomic_DNA"/>
</dbReference>
<evidence type="ECO:0000256" key="3">
    <source>
        <dbReference type="ARBA" id="ARBA00022723"/>
    </source>
</evidence>
<keyword evidence="4" id="KW-0460">Magnesium</keyword>
<organism evidence="6 7">
    <name type="scientific">Fibrella rubiginis</name>
    <dbReference type="NCBI Taxonomy" id="2817060"/>
    <lineage>
        <taxon>Bacteria</taxon>
        <taxon>Pseudomonadati</taxon>
        <taxon>Bacteroidota</taxon>
        <taxon>Cytophagia</taxon>
        <taxon>Cytophagales</taxon>
        <taxon>Spirosomataceae</taxon>
        <taxon>Fibrella</taxon>
    </lineage>
</organism>
<dbReference type="Pfam" id="PF13419">
    <property type="entry name" value="HAD_2"/>
    <property type="match status" value="1"/>
</dbReference>
<dbReference type="InterPro" id="IPR006439">
    <property type="entry name" value="HAD-SF_hydro_IA"/>
</dbReference>
<proteinExistence type="inferred from homology"/>
<dbReference type="Gene3D" id="1.10.150.240">
    <property type="entry name" value="Putative phosphatase, domain 2"/>
    <property type="match status" value="1"/>
</dbReference>
<dbReference type="Gene3D" id="3.40.50.1000">
    <property type="entry name" value="HAD superfamily/HAD-like"/>
    <property type="match status" value="1"/>
</dbReference>
<dbReference type="InterPro" id="IPR041492">
    <property type="entry name" value="HAD_2"/>
</dbReference>
<comment type="similarity">
    <text evidence="2">Belongs to the HAD-like hydrolase superfamily. CbbY/CbbZ/Gph/YieH family.</text>
</comment>
<keyword evidence="5" id="KW-0119">Carbohydrate metabolism</keyword>
<dbReference type="Proteomes" id="UP000664034">
    <property type="component" value="Unassembled WGS sequence"/>
</dbReference>
<dbReference type="NCBIfam" id="TIGR01509">
    <property type="entry name" value="HAD-SF-IA-v3"/>
    <property type="match status" value="1"/>
</dbReference>
<dbReference type="InterPro" id="IPR051600">
    <property type="entry name" value="Beta-PGM-like"/>
</dbReference>
<dbReference type="AlphaFoldDB" id="A0A939K398"/>
<evidence type="ECO:0000256" key="1">
    <source>
        <dbReference type="ARBA" id="ARBA00001946"/>
    </source>
</evidence>
<dbReference type="InterPro" id="IPR023214">
    <property type="entry name" value="HAD_sf"/>
</dbReference>
<dbReference type="SFLD" id="SFLDS00003">
    <property type="entry name" value="Haloacid_Dehalogenase"/>
    <property type="match status" value="1"/>
</dbReference>
<evidence type="ECO:0000256" key="4">
    <source>
        <dbReference type="ARBA" id="ARBA00022842"/>
    </source>
</evidence>
<evidence type="ECO:0000256" key="5">
    <source>
        <dbReference type="ARBA" id="ARBA00023277"/>
    </source>
</evidence>
<evidence type="ECO:0000313" key="7">
    <source>
        <dbReference type="Proteomes" id="UP000664034"/>
    </source>
</evidence>
<evidence type="ECO:0000256" key="2">
    <source>
        <dbReference type="ARBA" id="ARBA00006171"/>
    </source>
</evidence>